<reference evidence="8 9" key="1">
    <citation type="submission" date="2024-10" db="EMBL/GenBank/DDBJ databases">
        <title>The Natural Products Discovery Center: Release of the First 8490 Sequenced Strains for Exploring Actinobacteria Biosynthetic Diversity.</title>
        <authorList>
            <person name="Kalkreuter E."/>
            <person name="Kautsar S.A."/>
            <person name="Yang D."/>
            <person name="Bader C.D."/>
            <person name="Teijaro C.N."/>
            <person name="Fluegel L."/>
            <person name="Davis C.M."/>
            <person name="Simpson J.R."/>
            <person name="Lauterbach L."/>
            <person name="Steele A.D."/>
            <person name="Gui C."/>
            <person name="Meng S."/>
            <person name="Li G."/>
            <person name="Viehrig K."/>
            <person name="Ye F."/>
            <person name="Su P."/>
            <person name="Kiefer A.F."/>
            <person name="Nichols A."/>
            <person name="Cepeda A.J."/>
            <person name="Yan W."/>
            <person name="Fan B."/>
            <person name="Jiang Y."/>
            <person name="Adhikari A."/>
            <person name="Zheng C.-J."/>
            <person name="Schuster L."/>
            <person name="Cowan T.M."/>
            <person name="Smanski M.J."/>
            <person name="Chevrette M.G."/>
            <person name="De Carvalho L.P.S."/>
            <person name="Shen B."/>
        </authorList>
    </citation>
    <scope>NUCLEOTIDE SEQUENCE [LARGE SCALE GENOMIC DNA]</scope>
    <source>
        <strain evidence="8 9">NPDC049639</strain>
    </source>
</reference>
<evidence type="ECO:0000256" key="5">
    <source>
        <dbReference type="ARBA" id="ARBA00023136"/>
    </source>
</evidence>
<feature type="transmembrane region" description="Helical" evidence="6">
    <location>
        <begin position="124"/>
        <end position="142"/>
    </location>
</feature>
<dbReference type="SUPFAM" id="SSF103481">
    <property type="entry name" value="Multidrug resistance efflux transporter EmrE"/>
    <property type="match status" value="2"/>
</dbReference>
<evidence type="ECO:0000313" key="9">
    <source>
        <dbReference type="Proteomes" id="UP001612915"/>
    </source>
</evidence>
<comment type="similarity">
    <text evidence="2">Belongs to the EamA transporter family.</text>
</comment>
<evidence type="ECO:0000313" key="8">
    <source>
        <dbReference type="EMBL" id="MFI7589531.1"/>
    </source>
</evidence>
<comment type="caution">
    <text evidence="8">The sequence shown here is derived from an EMBL/GenBank/DDBJ whole genome shotgun (WGS) entry which is preliminary data.</text>
</comment>
<organism evidence="8 9">
    <name type="scientific">Spongisporangium articulatum</name>
    <dbReference type="NCBI Taxonomy" id="3362603"/>
    <lineage>
        <taxon>Bacteria</taxon>
        <taxon>Bacillati</taxon>
        <taxon>Actinomycetota</taxon>
        <taxon>Actinomycetes</taxon>
        <taxon>Kineosporiales</taxon>
        <taxon>Kineosporiaceae</taxon>
        <taxon>Spongisporangium</taxon>
    </lineage>
</organism>
<proteinExistence type="inferred from homology"/>
<name>A0ABW8AT33_9ACTN</name>
<dbReference type="InterPro" id="IPR050638">
    <property type="entry name" value="AA-Vitamin_Transporters"/>
</dbReference>
<evidence type="ECO:0000259" key="7">
    <source>
        <dbReference type="Pfam" id="PF00892"/>
    </source>
</evidence>
<dbReference type="InterPro" id="IPR000620">
    <property type="entry name" value="EamA_dom"/>
</dbReference>
<evidence type="ECO:0000256" key="3">
    <source>
        <dbReference type="ARBA" id="ARBA00022692"/>
    </source>
</evidence>
<evidence type="ECO:0000256" key="2">
    <source>
        <dbReference type="ARBA" id="ARBA00007362"/>
    </source>
</evidence>
<dbReference type="PANTHER" id="PTHR32322:SF2">
    <property type="entry name" value="EAMA DOMAIN-CONTAINING PROTEIN"/>
    <property type="match status" value="1"/>
</dbReference>
<dbReference type="RefSeq" id="WP_398284116.1">
    <property type="nucleotide sequence ID" value="NZ_JBITLV010000007.1"/>
</dbReference>
<feature type="transmembrane region" description="Helical" evidence="6">
    <location>
        <begin position="36"/>
        <end position="57"/>
    </location>
</feature>
<feature type="transmembrane region" description="Helical" evidence="6">
    <location>
        <begin position="215"/>
        <end position="234"/>
    </location>
</feature>
<evidence type="ECO:0000256" key="4">
    <source>
        <dbReference type="ARBA" id="ARBA00022989"/>
    </source>
</evidence>
<dbReference type="PANTHER" id="PTHR32322">
    <property type="entry name" value="INNER MEMBRANE TRANSPORTER"/>
    <property type="match status" value="1"/>
</dbReference>
<keyword evidence="4 6" id="KW-1133">Transmembrane helix</keyword>
<feature type="transmembrane region" description="Helical" evidence="6">
    <location>
        <begin position="186"/>
        <end position="209"/>
    </location>
</feature>
<comment type="subcellular location">
    <subcellularLocation>
        <location evidence="1">Membrane</location>
        <topology evidence="1">Multi-pass membrane protein</topology>
    </subcellularLocation>
</comment>
<accession>A0ABW8AT33</accession>
<feature type="transmembrane region" description="Helical" evidence="6">
    <location>
        <begin position="246"/>
        <end position="263"/>
    </location>
</feature>
<feature type="domain" description="EamA" evidence="7">
    <location>
        <begin position="7"/>
        <end position="141"/>
    </location>
</feature>
<feature type="transmembrane region" description="Helical" evidence="6">
    <location>
        <begin position="97"/>
        <end position="117"/>
    </location>
</feature>
<sequence>MRSAMGRGVLALVGATLFWAGNYVLGKVAVETISPFSLTTLRWALALLPLIALAQAVERPDWRDLLRHWRFLTLQAATGLAGYTLFLYAALEHSTAFAASLINAANPALIAIAAAVLLHERLGFRGGAGILVAFVGVLVLLTHGHPTAMTGTTYGAGDVFMLGAIVAWTAYTVAARMGPKLPPISAVAVQAGLVTVVLGALVPVVGLDLPGTGPALWSLLFIVVFPSCGSYVLWAYALTVVPPARAGVFLNLITAFTAVAALVTGTPITAAEVVGGVIVLVGVTLTVRSPARAGT</sequence>
<feature type="domain" description="EamA" evidence="7">
    <location>
        <begin position="157"/>
        <end position="287"/>
    </location>
</feature>
<evidence type="ECO:0000256" key="1">
    <source>
        <dbReference type="ARBA" id="ARBA00004141"/>
    </source>
</evidence>
<dbReference type="EMBL" id="JBITLV010000007">
    <property type="protein sequence ID" value="MFI7589531.1"/>
    <property type="molecule type" value="Genomic_DNA"/>
</dbReference>
<feature type="transmembrane region" description="Helical" evidence="6">
    <location>
        <begin position="269"/>
        <end position="287"/>
    </location>
</feature>
<keyword evidence="9" id="KW-1185">Reference proteome</keyword>
<gene>
    <name evidence="8" type="ORF">ACIB24_20895</name>
</gene>
<evidence type="ECO:0000256" key="6">
    <source>
        <dbReference type="SAM" id="Phobius"/>
    </source>
</evidence>
<keyword evidence="3 6" id="KW-0812">Transmembrane</keyword>
<feature type="transmembrane region" description="Helical" evidence="6">
    <location>
        <begin position="154"/>
        <end position="174"/>
    </location>
</feature>
<dbReference type="Proteomes" id="UP001612915">
    <property type="component" value="Unassembled WGS sequence"/>
</dbReference>
<dbReference type="Pfam" id="PF00892">
    <property type="entry name" value="EamA"/>
    <property type="match status" value="2"/>
</dbReference>
<feature type="transmembrane region" description="Helical" evidence="6">
    <location>
        <begin position="69"/>
        <end position="91"/>
    </location>
</feature>
<protein>
    <submittedName>
        <fullName evidence="8">DMT family transporter</fullName>
    </submittedName>
</protein>
<dbReference type="InterPro" id="IPR037185">
    <property type="entry name" value="EmrE-like"/>
</dbReference>
<keyword evidence="5 6" id="KW-0472">Membrane</keyword>